<gene>
    <name evidence="3" type="ORF">EHQ60_00235</name>
</gene>
<keyword evidence="4" id="KW-1185">Reference proteome</keyword>
<dbReference type="PANTHER" id="PTHR13504:SF38">
    <property type="entry name" value="FIDO DOMAIN-CONTAINING PROTEIN"/>
    <property type="match status" value="1"/>
</dbReference>
<evidence type="ECO:0000256" key="1">
    <source>
        <dbReference type="SAM" id="MobiDB-lite"/>
    </source>
</evidence>
<dbReference type="SUPFAM" id="SSF140931">
    <property type="entry name" value="Fic-like"/>
    <property type="match status" value="1"/>
</dbReference>
<dbReference type="Pfam" id="PF02661">
    <property type="entry name" value="Fic"/>
    <property type="match status" value="1"/>
</dbReference>
<comment type="caution">
    <text evidence="3">The sequence shown here is derived from an EMBL/GenBank/DDBJ whole genome shotgun (WGS) entry which is preliminary data.</text>
</comment>
<feature type="region of interest" description="Disordered" evidence="1">
    <location>
        <begin position="131"/>
        <end position="151"/>
    </location>
</feature>
<protein>
    <submittedName>
        <fullName evidence="3">Fic family protein</fullName>
    </submittedName>
</protein>
<feature type="domain" description="Fido" evidence="2">
    <location>
        <begin position="110"/>
        <end position="259"/>
    </location>
</feature>
<dbReference type="EMBL" id="RQGI01000004">
    <property type="protein sequence ID" value="TGL75386.1"/>
    <property type="molecule type" value="Genomic_DNA"/>
</dbReference>
<evidence type="ECO:0000313" key="4">
    <source>
        <dbReference type="Proteomes" id="UP000297352"/>
    </source>
</evidence>
<evidence type="ECO:0000259" key="2">
    <source>
        <dbReference type="PROSITE" id="PS51459"/>
    </source>
</evidence>
<feature type="compositionally biased region" description="Basic and acidic residues" evidence="1">
    <location>
        <begin position="131"/>
        <end position="140"/>
    </location>
</feature>
<evidence type="ECO:0000313" key="3">
    <source>
        <dbReference type="EMBL" id="TGL75386.1"/>
    </source>
</evidence>
<sequence length="398" mass="45515">MSVIKYELPNNWIAYDPIAVSRALAEAKASFLALTYMPFQREWAEKLQNIQLKREVAGTSRIEGAEFTERELDAALDLSPQMLETRSQKQAASAISTYRWITKLAMDIPITEDLIKEIHRRMVTGCDDDHCPPGKIRGQDENVTFGSPRHRGVEGGDECKKGFQLLIQAVNSTFLNHDPLIQALALHYHFAAMHPFLDGNGRTARAMEALMLQKVGLKDTLFIAMSNYYYEEKIEYLKALGDARAGNHDLTPFLIFALKGIEIQCKRLSSEIKEQLTKALFRNTVTDLFGRLQSPRKRVISERHVKLLNLLLDSGSMPLGELTKKTRHFYILDNPTQALVRDLNYLLNLKAISFDRIPDTQEFRFHINLKWPTEITETEFFKRTKNMPKGKVHGFLSS</sequence>
<proteinExistence type="predicted"/>
<dbReference type="InterPro" id="IPR036597">
    <property type="entry name" value="Fido-like_dom_sf"/>
</dbReference>
<dbReference type="Gene3D" id="1.10.3290.10">
    <property type="entry name" value="Fido-like domain"/>
    <property type="match status" value="1"/>
</dbReference>
<dbReference type="PANTHER" id="PTHR13504">
    <property type="entry name" value="FIDO DOMAIN-CONTAINING PROTEIN DDB_G0283145"/>
    <property type="match status" value="1"/>
</dbReference>
<name>A0ABY2MU40_9LEPT</name>
<dbReference type="InterPro" id="IPR003812">
    <property type="entry name" value="Fido"/>
</dbReference>
<dbReference type="PROSITE" id="PS51459">
    <property type="entry name" value="FIDO"/>
    <property type="match status" value="1"/>
</dbReference>
<reference evidence="4" key="1">
    <citation type="journal article" date="2019" name="PLoS Negl. Trop. Dis.">
        <title>Revisiting the worldwide diversity of Leptospira species in the environment.</title>
        <authorList>
            <person name="Vincent A.T."/>
            <person name="Schiettekatte O."/>
            <person name="Bourhy P."/>
            <person name="Veyrier F.J."/>
            <person name="Picardeau M."/>
        </authorList>
    </citation>
    <scope>NUCLEOTIDE SEQUENCE [LARGE SCALE GENOMIC DNA]</scope>
    <source>
        <strain evidence="4">201702449</strain>
    </source>
</reference>
<dbReference type="Proteomes" id="UP000297352">
    <property type="component" value="Unassembled WGS sequence"/>
</dbReference>
<dbReference type="InterPro" id="IPR040198">
    <property type="entry name" value="Fido_containing"/>
</dbReference>
<accession>A0ABY2MU40</accession>
<dbReference type="RefSeq" id="WP_135688438.1">
    <property type="nucleotide sequence ID" value="NZ_RQGI01000004.1"/>
</dbReference>
<organism evidence="3 4">
    <name type="scientific">Leptospira levettii</name>
    <dbReference type="NCBI Taxonomy" id="2023178"/>
    <lineage>
        <taxon>Bacteria</taxon>
        <taxon>Pseudomonadati</taxon>
        <taxon>Spirochaetota</taxon>
        <taxon>Spirochaetia</taxon>
        <taxon>Leptospirales</taxon>
        <taxon>Leptospiraceae</taxon>
        <taxon>Leptospira</taxon>
    </lineage>
</organism>